<dbReference type="GO" id="GO:0005783">
    <property type="term" value="C:endoplasmic reticulum"/>
    <property type="evidence" value="ECO:0007669"/>
    <property type="project" value="TreeGrafter"/>
</dbReference>
<name>K3WQW4_GLOUD</name>
<dbReference type="InterPro" id="IPR039859">
    <property type="entry name" value="PFA4/ZDH16/20/ERF2-like"/>
</dbReference>
<evidence type="ECO:0000256" key="4">
    <source>
        <dbReference type="ARBA" id="ARBA00022989"/>
    </source>
</evidence>
<dbReference type="InParanoid" id="K3WQW4"/>
<keyword evidence="8 10" id="KW-0012">Acyltransferase</keyword>
<evidence type="ECO:0000256" key="5">
    <source>
        <dbReference type="ARBA" id="ARBA00023136"/>
    </source>
</evidence>
<comment type="similarity">
    <text evidence="10">Belongs to the DHHC palmitoyltransferase family.</text>
</comment>
<dbReference type="STRING" id="431595.K3WQW4"/>
<dbReference type="VEuPathDB" id="FungiDB:PYU1_G007340"/>
<feature type="transmembrane region" description="Helical" evidence="10">
    <location>
        <begin position="224"/>
        <end position="244"/>
    </location>
</feature>
<evidence type="ECO:0000256" key="7">
    <source>
        <dbReference type="ARBA" id="ARBA00023288"/>
    </source>
</evidence>
<dbReference type="EnsemblProtists" id="PYU1_T007356">
    <property type="protein sequence ID" value="PYU1_T007356"/>
    <property type="gene ID" value="PYU1_G007340"/>
</dbReference>
<feature type="compositionally biased region" description="Basic residues" evidence="11">
    <location>
        <begin position="92"/>
        <end position="111"/>
    </location>
</feature>
<evidence type="ECO:0000256" key="1">
    <source>
        <dbReference type="ARBA" id="ARBA00004127"/>
    </source>
</evidence>
<dbReference type="EMBL" id="GL376629">
    <property type="status" value="NOT_ANNOTATED_CDS"/>
    <property type="molecule type" value="Genomic_DNA"/>
</dbReference>
<dbReference type="PANTHER" id="PTHR22883">
    <property type="entry name" value="ZINC FINGER DHHC DOMAIN CONTAINING PROTEIN"/>
    <property type="match status" value="1"/>
</dbReference>
<keyword evidence="5 10" id="KW-0472">Membrane</keyword>
<sequence length="354" mass="39110">MPKKTRDGDGHAAAATQKERRALRALHMTPTSTSSTTAASESPTVYSSSSSAPDDDDDGSGRSSEHDAFLRSSVSTLSSSPPSSSSSNGRHNDRRTKSAKHKKHHHHHHRRFQDLEYGGDCGADRNSRSNENDTSSDNWRVLHELAFNRCLGGSLLQVVHLKHANFSVQLRKDDDGNAAVYDASTTSTPTCMVGPHWWLMATTFTVFMGLALVITVLTYPRAGFGETITGVLLSSACLSMYAMVGCSNPGIVNRIDVAPDDTYSYCDHCESYRPQGALHCMDCRVCIEGYDHHCPWTGKCVGRGNVRYFYAWLFFLVLAFVYEVIEFTTYMMPPEDQPSAGYYDDFTFAPKVNG</sequence>
<feature type="compositionally biased region" description="Basic and acidic residues" evidence="11">
    <location>
        <begin position="1"/>
        <end position="10"/>
    </location>
</feature>
<keyword evidence="4 10" id="KW-1133">Transmembrane helix</keyword>
<feature type="compositionally biased region" description="Low complexity" evidence="11">
    <location>
        <begin position="72"/>
        <end position="87"/>
    </location>
</feature>
<evidence type="ECO:0000259" key="12">
    <source>
        <dbReference type="Pfam" id="PF01529"/>
    </source>
</evidence>
<keyword evidence="2 10" id="KW-0808">Transferase</keyword>
<evidence type="ECO:0000256" key="2">
    <source>
        <dbReference type="ARBA" id="ARBA00022679"/>
    </source>
</evidence>
<dbReference type="GO" id="GO:0006612">
    <property type="term" value="P:protein targeting to membrane"/>
    <property type="evidence" value="ECO:0007669"/>
    <property type="project" value="TreeGrafter"/>
</dbReference>
<evidence type="ECO:0000313" key="13">
    <source>
        <dbReference type="EnsemblProtists" id="PYU1_T007356"/>
    </source>
</evidence>
<reference evidence="14" key="2">
    <citation type="submission" date="2010-04" db="EMBL/GenBank/DDBJ databases">
        <authorList>
            <person name="Buell R."/>
            <person name="Hamilton J."/>
            <person name="Hostetler J."/>
        </authorList>
    </citation>
    <scope>NUCLEOTIDE SEQUENCE [LARGE SCALE GENOMIC DNA]</scope>
    <source>
        <strain evidence="14">DAOM:BR144</strain>
    </source>
</reference>
<dbReference type="EC" id="2.3.1.225" evidence="10"/>
<feature type="transmembrane region" description="Helical" evidence="10">
    <location>
        <begin position="308"/>
        <end position="325"/>
    </location>
</feature>
<dbReference type="HOGENOM" id="CLU_784095_0_0_1"/>
<evidence type="ECO:0000256" key="11">
    <source>
        <dbReference type="SAM" id="MobiDB-lite"/>
    </source>
</evidence>
<dbReference type="eggNOG" id="KOG1314">
    <property type="taxonomic scope" value="Eukaryota"/>
</dbReference>
<protein>
    <recommendedName>
        <fullName evidence="10">Palmitoyltransferase</fullName>
        <ecNumber evidence="10">2.3.1.225</ecNumber>
    </recommendedName>
</protein>
<evidence type="ECO:0000256" key="3">
    <source>
        <dbReference type="ARBA" id="ARBA00022692"/>
    </source>
</evidence>
<evidence type="ECO:0000256" key="8">
    <source>
        <dbReference type="ARBA" id="ARBA00023315"/>
    </source>
</evidence>
<feature type="compositionally biased region" description="Low complexity" evidence="11">
    <location>
        <begin position="29"/>
        <end position="52"/>
    </location>
</feature>
<dbReference type="Proteomes" id="UP000019132">
    <property type="component" value="Unassembled WGS sequence"/>
</dbReference>
<dbReference type="PROSITE" id="PS50216">
    <property type="entry name" value="DHHC"/>
    <property type="match status" value="1"/>
</dbReference>
<feature type="compositionally biased region" description="Basic and acidic residues" evidence="11">
    <location>
        <begin position="59"/>
        <end position="69"/>
    </location>
</feature>
<feature type="transmembrane region" description="Helical" evidence="10">
    <location>
        <begin position="197"/>
        <end position="217"/>
    </location>
</feature>
<feature type="compositionally biased region" description="Basic and acidic residues" evidence="11">
    <location>
        <begin position="122"/>
        <end position="131"/>
    </location>
</feature>
<reference evidence="13" key="3">
    <citation type="submission" date="2015-02" db="UniProtKB">
        <authorList>
            <consortium name="EnsemblProtists"/>
        </authorList>
    </citation>
    <scope>IDENTIFICATION</scope>
    <source>
        <strain evidence="13">DAOM BR144</strain>
    </source>
</reference>
<feature type="domain" description="Palmitoyltransferase DHHC" evidence="12">
    <location>
        <begin position="262"/>
        <end position="333"/>
    </location>
</feature>
<proteinExistence type="inferred from homology"/>
<keyword evidence="6" id="KW-0564">Palmitate</keyword>
<comment type="catalytic activity">
    <reaction evidence="9 10">
        <text>L-cysteinyl-[protein] + hexadecanoyl-CoA = S-hexadecanoyl-L-cysteinyl-[protein] + CoA</text>
        <dbReference type="Rhea" id="RHEA:36683"/>
        <dbReference type="Rhea" id="RHEA-COMP:10131"/>
        <dbReference type="Rhea" id="RHEA-COMP:11032"/>
        <dbReference type="ChEBI" id="CHEBI:29950"/>
        <dbReference type="ChEBI" id="CHEBI:57287"/>
        <dbReference type="ChEBI" id="CHEBI:57379"/>
        <dbReference type="ChEBI" id="CHEBI:74151"/>
        <dbReference type="EC" id="2.3.1.225"/>
    </reaction>
</comment>
<dbReference type="AlphaFoldDB" id="K3WQW4"/>
<keyword evidence="3 10" id="KW-0812">Transmembrane</keyword>
<evidence type="ECO:0000256" key="9">
    <source>
        <dbReference type="ARBA" id="ARBA00048048"/>
    </source>
</evidence>
<organism evidence="13 14">
    <name type="scientific">Globisporangium ultimum (strain ATCC 200006 / CBS 805.95 / DAOM BR144)</name>
    <name type="common">Pythium ultimum</name>
    <dbReference type="NCBI Taxonomy" id="431595"/>
    <lineage>
        <taxon>Eukaryota</taxon>
        <taxon>Sar</taxon>
        <taxon>Stramenopiles</taxon>
        <taxon>Oomycota</taxon>
        <taxon>Peronosporomycetes</taxon>
        <taxon>Pythiales</taxon>
        <taxon>Pythiaceae</taxon>
        <taxon>Globisporangium</taxon>
    </lineage>
</organism>
<keyword evidence="14" id="KW-1185">Reference proteome</keyword>
<dbReference type="GO" id="GO:0019706">
    <property type="term" value="F:protein-cysteine S-palmitoyltransferase activity"/>
    <property type="evidence" value="ECO:0007669"/>
    <property type="project" value="UniProtKB-EC"/>
</dbReference>
<reference evidence="14" key="1">
    <citation type="journal article" date="2010" name="Genome Biol.">
        <title>Genome sequence of the necrotrophic plant pathogen Pythium ultimum reveals original pathogenicity mechanisms and effector repertoire.</title>
        <authorList>
            <person name="Levesque C.A."/>
            <person name="Brouwer H."/>
            <person name="Cano L."/>
            <person name="Hamilton J.P."/>
            <person name="Holt C."/>
            <person name="Huitema E."/>
            <person name="Raffaele S."/>
            <person name="Robideau G.P."/>
            <person name="Thines M."/>
            <person name="Win J."/>
            <person name="Zerillo M.M."/>
            <person name="Beakes G.W."/>
            <person name="Boore J.L."/>
            <person name="Busam D."/>
            <person name="Dumas B."/>
            <person name="Ferriera S."/>
            <person name="Fuerstenberg S.I."/>
            <person name="Gachon C.M."/>
            <person name="Gaulin E."/>
            <person name="Govers F."/>
            <person name="Grenville-Briggs L."/>
            <person name="Horner N."/>
            <person name="Hostetler J."/>
            <person name="Jiang R.H."/>
            <person name="Johnson J."/>
            <person name="Krajaejun T."/>
            <person name="Lin H."/>
            <person name="Meijer H.J."/>
            <person name="Moore B."/>
            <person name="Morris P."/>
            <person name="Phuntmart V."/>
            <person name="Puiu D."/>
            <person name="Shetty J."/>
            <person name="Stajich J.E."/>
            <person name="Tripathy S."/>
            <person name="Wawra S."/>
            <person name="van West P."/>
            <person name="Whitty B.R."/>
            <person name="Coutinho P.M."/>
            <person name="Henrissat B."/>
            <person name="Martin F."/>
            <person name="Thomas P.D."/>
            <person name="Tyler B.M."/>
            <person name="De Vries R.P."/>
            <person name="Kamoun S."/>
            <person name="Yandell M."/>
            <person name="Tisserat N."/>
            <person name="Buell C.R."/>
        </authorList>
    </citation>
    <scope>NUCLEOTIDE SEQUENCE</scope>
    <source>
        <strain evidence="14">DAOM:BR144</strain>
    </source>
</reference>
<evidence type="ECO:0000313" key="14">
    <source>
        <dbReference type="Proteomes" id="UP000019132"/>
    </source>
</evidence>
<evidence type="ECO:0000256" key="6">
    <source>
        <dbReference type="ARBA" id="ARBA00023139"/>
    </source>
</evidence>
<dbReference type="GO" id="GO:0005794">
    <property type="term" value="C:Golgi apparatus"/>
    <property type="evidence" value="ECO:0007669"/>
    <property type="project" value="TreeGrafter"/>
</dbReference>
<keyword evidence="7" id="KW-0449">Lipoprotein</keyword>
<dbReference type="Pfam" id="PF01529">
    <property type="entry name" value="DHHC"/>
    <property type="match status" value="1"/>
</dbReference>
<dbReference type="InterPro" id="IPR001594">
    <property type="entry name" value="Palmitoyltrfase_DHHC"/>
</dbReference>
<accession>K3WQW4</accession>
<feature type="region of interest" description="Disordered" evidence="11">
    <location>
        <begin position="1"/>
        <end position="135"/>
    </location>
</feature>
<dbReference type="PANTHER" id="PTHR22883:SF43">
    <property type="entry name" value="PALMITOYLTRANSFERASE APP"/>
    <property type="match status" value="1"/>
</dbReference>
<comment type="domain">
    <text evidence="10">The DHHC domain is required for palmitoyltransferase activity.</text>
</comment>
<comment type="subcellular location">
    <subcellularLocation>
        <location evidence="1">Endomembrane system</location>
        <topology evidence="1">Multi-pass membrane protein</topology>
    </subcellularLocation>
</comment>
<evidence type="ECO:0000256" key="10">
    <source>
        <dbReference type="RuleBase" id="RU079119"/>
    </source>
</evidence>